<sequence>MAAPRGMVDCGAEKLTRSFDFDRTGELGFQCRFQFLQDNQTHTCGRMAWKSKRSSQVFVSYEKLQLKIQGFLREILLLHRQNWGSLLF</sequence>
<dbReference type="EMBL" id="ABEU02000006">
    <property type="protein sequence ID" value="PNR52669.1"/>
    <property type="molecule type" value="Genomic_DNA"/>
</dbReference>
<dbReference type="AlphaFoldDB" id="A0A2K1KFY4"/>
<proteinExistence type="predicted"/>
<dbReference type="EnsemblPlants" id="Pp3c6_16590V3.1">
    <property type="protein sequence ID" value="Pp3c6_16590V3.1"/>
    <property type="gene ID" value="Pp3c6_16590"/>
</dbReference>
<dbReference type="Proteomes" id="UP000006727">
    <property type="component" value="Chromosome 6"/>
</dbReference>
<dbReference type="Gramene" id="Pp3c6_16590V3.1">
    <property type="protein sequence ID" value="Pp3c6_16590V3.1"/>
    <property type="gene ID" value="Pp3c6_16590"/>
</dbReference>
<reference evidence="1 3" key="2">
    <citation type="journal article" date="2018" name="Plant J.">
        <title>The Physcomitrella patens chromosome-scale assembly reveals moss genome structure and evolution.</title>
        <authorList>
            <person name="Lang D."/>
            <person name="Ullrich K.K."/>
            <person name="Murat F."/>
            <person name="Fuchs J."/>
            <person name="Jenkins J."/>
            <person name="Haas F.B."/>
            <person name="Piednoel M."/>
            <person name="Gundlach H."/>
            <person name="Van Bel M."/>
            <person name="Meyberg R."/>
            <person name="Vives C."/>
            <person name="Morata J."/>
            <person name="Symeonidi A."/>
            <person name="Hiss M."/>
            <person name="Muchero W."/>
            <person name="Kamisugi Y."/>
            <person name="Saleh O."/>
            <person name="Blanc G."/>
            <person name="Decker E.L."/>
            <person name="van Gessel N."/>
            <person name="Grimwood J."/>
            <person name="Hayes R.D."/>
            <person name="Graham S.W."/>
            <person name="Gunter L.E."/>
            <person name="McDaniel S.F."/>
            <person name="Hoernstein S.N.W."/>
            <person name="Larsson A."/>
            <person name="Li F.W."/>
            <person name="Perroud P.F."/>
            <person name="Phillips J."/>
            <person name="Ranjan P."/>
            <person name="Rokshar D.S."/>
            <person name="Rothfels C.J."/>
            <person name="Schneider L."/>
            <person name="Shu S."/>
            <person name="Stevenson D.W."/>
            <person name="Thummler F."/>
            <person name="Tillich M."/>
            <person name="Villarreal Aguilar J.C."/>
            <person name="Widiez T."/>
            <person name="Wong G.K."/>
            <person name="Wymore A."/>
            <person name="Zhang Y."/>
            <person name="Zimmer A.D."/>
            <person name="Quatrano R.S."/>
            <person name="Mayer K.F.X."/>
            <person name="Goodstein D."/>
            <person name="Casacuberta J.M."/>
            <person name="Vandepoele K."/>
            <person name="Reski R."/>
            <person name="Cuming A.C."/>
            <person name="Tuskan G.A."/>
            <person name="Maumus F."/>
            <person name="Salse J."/>
            <person name="Schmutz J."/>
            <person name="Rensing S.A."/>
        </authorList>
    </citation>
    <scope>NUCLEOTIDE SEQUENCE [LARGE SCALE GENOMIC DNA]</scope>
    <source>
        <strain evidence="2 3">cv. Gransden 2004</strain>
    </source>
</reference>
<protein>
    <submittedName>
        <fullName evidence="1 2">Uncharacterized protein</fullName>
    </submittedName>
</protein>
<evidence type="ECO:0000313" key="2">
    <source>
        <dbReference type="EnsemblPlants" id="Pp3c6_16590V3.1"/>
    </source>
</evidence>
<organism evidence="1">
    <name type="scientific">Physcomitrium patens</name>
    <name type="common">Spreading-leaved earth moss</name>
    <name type="synonym">Physcomitrella patens</name>
    <dbReference type="NCBI Taxonomy" id="3218"/>
    <lineage>
        <taxon>Eukaryota</taxon>
        <taxon>Viridiplantae</taxon>
        <taxon>Streptophyta</taxon>
        <taxon>Embryophyta</taxon>
        <taxon>Bryophyta</taxon>
        <taxon>Bryophytina</taxon>
        <taxon>Bryopsida</taxon>
        <taxon>Funariidae</taxon>
        <taxon>Funariales</taxon>
        <taxon>Funariaceae</taxon>
        <taxon>Physcomitrium</taxon>
    </lineage>
</organism>
<name>A0A2K1KFY4_PHYPA</name>
<reference evidence="2" key="3">
    <citation type="submission" date="2020-12" db="UniProtKB">
        <authorList>
            <consortium name="EnsemblPlants"/>
        </authorList>
    </citation>
    <scope>IDENTIFICATION</scope>
</reference>
<dbReference type="InParanoid" id="A0A2K1KFY4"/>
<evidence type="ECO:0000313" key="3">
    <source>
        <dbReference type="Proteomes" id="UP000006727"/>
    </source>
</evidence>
<keyword evidence="3" id="KW-1185">Reference proteome</keyword>
<evidence type="ECO:0000313" key="1">
    <source>
        <dbReference type="EMBL" id="PNR52669.1"/>
    </source>
</evidence>
<reference evidence="1 3" key="1">
    <citation type="journal article" date="2008" name="Science">
        <title>The Physcomitrella genome reveals evolutionary insights into the conquest of land by plants.</title>
        <authorList>
            <person name="Rensing S."/>
            <person name="Lang D."/>
            <person name="Zimmer A."/>
            <person name="Terry A."/>
            <person name="Salamov A."/>
            <person name="Shapiro H."/>
            <person name="Nishiyama T."/>
            <person name="Perroud P.-F."/>
            <person name="Lindquist E."/>
            <person name="Kamisugi Y."/>
            <person name="Tanahashi T."/>
            <person name="Sakakibara K."/>
            <person name="Fujita T."/>
            <person name="Oishi K."/>
            <person name="Shin-I T."/>
            <person name="Kuroki Y."/>
            <person name="Toyoda A."/>
            <person name="Suzuki Y."/>
            <person name="Hashimoto A."/>
            <person name="Yamaguchi K."/>
            <person name="Sugano A."/>
            <person name="Kohara Y."/>
            <person name="Fujiyama A."/>
            <person name="Anterola A."/>
            <person name="Aoki S."/>
            <person name="Ashton N."/>
            <person name="Barbazuk W.B."/>
            <person name="Barker E."/>
            <person name="Bennetzen J."/>
            <person name="Bezanilla M."/>
            <person name="Blankenship R."/>
            <person name="Cho S.H."/>
            <person name="Dutcher S."/>
            <person name="Estelle M."/>
            <person name="Fawcett J.A."/>
            <person name="Gundlach H."/>
            <person name="Hanada K."/>
            <person name="Heyl A."/>
            <person name="Hicks K.A."/>
            <person name="Hugh J."/>
            <person name="Lohr M."/>
            <person name="Mayer K."/>
            <person name="Melkozernov A."/>
            <person name="Murata T."/>
            <person name="Nelson D."/>
            <person name="Pils B."/>
            <person name="Prigge M."/>
            <person name="Reiss B."/>
            <person name="Renner T."/>
            <person name="Rombauts S."/>
            <person name="Rushton P."/>
            <person name="Sanderfoot A."/>
            <person name="Schween G."/>
            <person name="Shiu S.-H."/>
            <person name="Stueber K."/>
            <person name="Theodoulou F.L."/>
            <person name="Tu H."/>
            <person name="Van de Peer Y."/>
            <person name="Verrier P.J."/>
            <person name="Waters E."/>
            <person name="Wood A."/>
            <person name="Yang L."/>
            <person name="Cove D."/>
            <person name="Cuming A."/>
            <person name="Hasebe M."/>
            <person name="Lucas S."/>
            <person name="Mishler D.B."/>
            <person name="Reski R."/>
            <person name="Grigoriev I."/>
            <person name="Quatrano R.S."/>
            <person name="Boore J.L."/>
        </authorList>
    </citation>
    <scope>NUCLEOTIDE SEQUENCE [LARGE SCALE GENOMIC DNA]</scope>
    <source>
        <strain evidence="2 3">cv. Gransden 2004</strain>
    </source>
</reference>
<dbReference type="PaxDb" id="3218-PP1S240_92V6.1"/>
<accession>A0A2K1KFY4</accession>
<gene>
    <name evidence="1" type="ORF">PHYPA_009043</name>
</gene>